<evidence type="ECO:0000256" key="2">
    <source>
        <dbReference type="SAM" id="Phobius"/>
    </source>
</evidence>
<name>A0AAE0L0H8_9CHLO</name>
<keyword evidence="2" id="KW-0472">Membrane</keyword>
<keyword evidence="2" id="KW-1133">Transmembrane helix</keyword>
<dbReference type="Proteomes" id="UP001190700">
    <property type="component" value="Unassembled WGS sequence"/>
</dbReference>
<comment type="caution">
    <text evidence="3">The sequence shown here is derived from an EMBL/GenBank/DDBJ whole genome shotgun (WGS) entry which is preliminary data.</text>
</comment>
<dbReference type="EMBL" id="LGRX02012553">
    <property type="protein sequence ID" value="KAK3267215.1"/>
    <property type="molecule type" value="Genomic_DNA"/>
</dbReference>
<organism evidence="3 4">
    <name type="scientific">Cymbomonas tetramitiformis</name>
    <dbReference type="NCBI Taxonomy" id="36881"/>
    <lineage>
        <taxon>Eukaryota</taxon>
        <taxon>Viridiplantae</taxon>
        <taxon>Chlorophyta</taxon>
        <taxon>Pyramimonadophyceae</taxon>
        <taxon>Pyramimonadales</taxon>
        <taxon>Pyramimonadaceae</taxon>
        <taxon>Cymbomonas</taxon>
    </lineage>
</organism>
<feature type="transmembrane region" description="Helical" evidence="2">
    <location>
        <begin position="110"/>
        <end position="131"/>
    </location>
</feature>
<accession>A0AAE0L0H8</accession>
<reference evidence="3 4" key="1">
    <citation type="journal article" date="2015" name="Genome Biol. Evol.">
        <title>Comparative Genomics of a Bacterivorous Green Alga Reveals Evolutionary Causalities and Consequences of Phago-Mixotrophic Mode of Nutrition.</title>
        <authorList>
            <person name="Burns J.A."/>
            <person name="Paasch A."/>
            <person name="Narechania A."/>
            <person name="Kim E."/>
        </authorList>
    </citation>
    <scope>NUCLEOTIDE SEQUENCE [LARGE SCALE GENOMIC DNA]</scope>
    <source>
        <strain evidence="3 4">PLY_AMNH</strain>
    </source>
</reference>
<evidence type="ECO:0000313" key="3">
    <source>
        <dbReference type="EMBL" id="KAK3267215.1"/>
    </source>
</evidence>
<keyword evidence="2" id="KW-0812">Transmembrane</keyword>
<sequence>MTNTATVYFSHSSADLRLAQFAEASVAVECSLSLSAYGFKPAFPRIGPSTMLSVGSIGTMQSLFQKRGGHSDVNPTDRYGVRPRWDDVNDEEEEDNIKPRTLKEIEQEELVVVLAAAIILSAAYCIVTSSASLSTRPVSTEETSAAPPQP</sequence>
<evidence type="ECO:0000256" key="1">
    <source>
        <dbReference type="SAM" id="MobiDB-lite"/>
    </source>
</evidence>
<protein>
    <submittedName>
        <fullName evidence="3">Uncharacterized protein</fullName>
    </submittedName>
</protein>
<proteinExistence type="predicted"/>
<dbReference type="AlphaFoldDB" id="A0AAE0L0H8"/>
<feature type="region of interest" description="Disordered" evidence="1">
    <location>
        <begin position="66"/>
        <end position="95"/>
    </location>
</feature>
<evidence type="ECO:0000313" key="4">
    <source>
        <dbReference type="Proteomes" id="UP001190700"/>
    </source>
</evidence>
<gene>
    <name evidence="3" type="ORF">CYMTET_24217</name>
</gene>
<keyword evidence="4" id="KW-1185">Reference proteome</keyword>